<evidence type="ECO:0000313" key="2">
    <source>
        <dbReference type="EMBL" id="KAG8627920.1"/>
    </source>
</evidence>
<organism evidence="2 3">
    <name type="scientific">Elsinoe batatas</name>
    <dbReference type="NCBI Taxonomy" id="2601811"/>
    <lineage>
        <taxon>Eukaryota</taxon>
        <taxon>Fungi</taxon>
        <taxon>Dikarya</taxon>
        <taxon>Ascomycota</taxon>
        <taxon>Pezizomycotina</taxon>
        <taxon>Dothideomycetes</taxon>
        <taxon>Dothideomycetidae</taxon>
        <taxon>Myriangiales</taxon>
        <taxon>Elsinoaceae</taxon>
        <taxon>Elsinoe</taxon>
    </lineage>
</organism>
<dbReference type="EMBL" id="JAESVG020000004">
    <property type="protein sequence ID" value="KAG8627920.1"/>
    <property type="molecule type" value="Genomic_DNA"/>
</dbReference>
<evidence type="ECO:0000313" key="3">
    <source>
        <dbReference type="Proteomes" id="UP000809789"/>
    </source>
</evidence>
<dbReference type="AlphaFoldDB" id="A0A8K0L2V3"/>
<evidence type="ECO:0000256" key="1">
    <source>
        <dbReference type="SAM" id="MobiDB-lite"/>
    </source>
</evidence>
<dbReference type="Proteomes" id="UP000809789">
    <property type="component" value="Unassembled WGS sequence"/>
</dbReference>
<dbReference type="OrthoDB" id="10318950at2759"/>
<sequence length="310" mass="34312">MAKKRKAVAKPSADLATGEASVKRARRLKSTTKPTGTSPRFTKRISAAKNDAQTFMTLPLEIRRMIFGHVLPAYEPSSATDPVELSRRDRVRCYLYIHAGHKKLEFVFPPGSLAHSNRQLRAEILDFCTPALHITGLIYPVDFRRVNRWIAHNLPSKHLSLTSASVMLGNGAHREGGWRVICTNPKLKFYVTINSSHAVSVLGTAQPPYAGKIMSSFAALRRRYRPLRPHAQAVAEELAARGQACYLNAMNAAVQSAVARDPPKEHQLSDDAILAILDILGREVGITVDEGPPAGQEQWWIALDMPIPSW</sequence>
<accession>A0A8K0L2V3</accession>
<gene>
    <name evidence="2" type="ORF">KVT40_003793</name>
</gene>
<feature type="region of interest" description="Disordered" evidence="1">
    <location>
        <begin position="1"/>
        <end position="41"/>
    </location>
</feature>
<name>A0A8K0L2V3_9PEZI</name>
<protein>
    <submittedName>
        <fullName evidence="2">Uncharacterized protein</fullName>
    </submittedName>
</protein>
<feature type="compositionally biased region" description="Polar residues" evidence="1">
    <location>
        <begin position="31"/>
        <end position="40"/>
    </location>
</feature>
<comment type="caution">
    <text evidence="2">The sequence shown here is derived from an EMBL/GenBank/DDBJ whole genome shotgun (WGS) entry which is preliminary data.</text>
</comment>
<proteinExistence type="predicted"/>
<keyword evidence="3" id="KW-1185">Reference proteome</keyword>
<reference evidence="2" key="1">
    <citation type="submission" date="2021-07" db="EMBL/GenBank/DDBJ databases">
        <title>Elsinoe batatas strain:CRI-CJ2 Genome sequencing and assembly.</title>
        <authorList>
            <person name="Huang L."/>
        </authorList>
    </citation>
    <scope>NUCLEOTIDE SEQUENCE</scope>
    <source>
        <strain evidence="2">CRI-CJ2</strain>
    </source>
</reference>